<evidence type="ECO:0000256" key="2">
    <source>
        <dbReference type="ARBA" id="ARBA00022737"/>
    </source>
</evidence>
<dbReference type="AlphaFoldDB" id="A0AA38P9D4"/>
<dbReference type="SMART" id="SM00355">
    <property type="entry name" value="ZnF_C2H2"/>
    <property type="match status" value="3"/>
</dbReference>
<name>A0AA38P9D4_9AGAR</name>
<dbReference type="GO" id="GO:0045944">
    <property type="term" value="P:positive regulation of transcription by RNA polymerase II"/>
    <property type="evidence" value="ECO:0007669"/>
    <property type="project" value="TreeGrafter"/>
</dbReference>
<evidence type="ECO:0000256" key="4">
    <source>
        <dbReference type="ARBA" id="ARBA00022833"/>
    </source>
</evidence>
<feature type="region of interest" description="Disordered" evidence="6">
    <location>
        <begin position="187"/>
        <end position="212"/>
    </location>
</feature>
<keyword evidence="4" id="KW-0862">Zinc</keyword>
<dbReference type="PANTHER" id="PTHR24403">
    <property type="entry name" value="ZINC FINGER PROTEIN"/>
    <property type="match status" value="1"/>
</dbReference>
<evidence type="ECO:0000256" key="5">
    <source>
        <dbReference type="PROSITE-ProRule" id="PRU00042"/>
    </source>
</evidence>
<organism evidence="8 9">
    <name type="scientific">Lentinula raphanica</name>
    <dbReference type="NCBI Taxonomy" id="153919"/>
    <lineage>
        <taxon>Eukaryota</taxon>
        <taxon>Fungi</taxon>
        <taxon>Dikarya</taxon>
        <taxon>Basidiomycota</taxon>
        <taxon>Agaricomycotina</taxon>
        <taxon>Agaricomycetes</taxon>
        <taxon>Agaricomycetidae</taxon>
        <taxon>Agaricales</taxon>
        <taxon>Marasmiineae</taxon>
        <taxon>Omphalotaceae</taxon>
        <taxon>Lentinula</taxon>
    </lineage>
</organism>
<dbReference type="Gene3D" id="3.30.160.60">
    <property type="entry name" value="Classic Zinc Finger"/>
    <property type="match status" value="1"/>
</dbReference>
<keyword evidence="9" id="KW-1185">Reference proteome</keyword>
<keyword evidence="3 5" id="KW-0863">Zinc-finger</keyword>
<keyword evidence="2" id="KW-0677">Repeat</keyword>
<keyword evidence="1" id="KW-0479">Metal-binding</keyword>
<accession>A0AA38P9D4</accession>
<dbReference type="SUPFAM" id="SSF57667">
    <property type="entry name" value="beta-beta-alpha zinc fingers"/>
    <property type="match status" value="1"/>
</dbReference>
<sequence>MPRRTLVYQSDGTLKDRTICERCGVRVPRPCDLYRHTQRHLKGEERALRSFSCPYPDCEFKSLQKSNMDTHIRSVHTRIKNQKCPNCTYATADPGSLTRHRKRRHEYVPVFRRSRAERPATMPVPLETPGPEIIIVNPNDLYVEGRTTKRNPLIASRATKTSKTSKDTCNSPRATSVSALDIAISKSMSPPKETTPRPPSIAALLDTPNPEPKRIRPSNLAALLNPVLEPRASLRDERGETWCYAEQQTKMQQRFSPFYEFGRFTR</sequence>
<dbReference type="Proteomes" id="UP001163846">
    <property type="component" value="Unassembled WGS sequence"/>
</dbReference>
<proteinExistence type="predicted"/>
<gene>
    <name evidence="8" type="ORF">F5878DRAFT_158815</name>
</gene>
<evidence type="ECO:0000313" key="9">
    <source>
        <dbReference type="Proteomes" id="UP001163846"/>
    </source>
</evidence>
<dbReference type="PROSITE" id="PS00028">
    <property type="entry name" value="ZINC_FINGER_C2H2_1"/>
    <property type="match status" value="1"/>
</dbReference>
<dbReference type="InterPro" id="IPR050688">
    <property type="entry name" value="Zinc_finger/UBP_domain"/>
</dbReference>
<dbReference type="InterPro" id="IPR036236">
    <property type="entry name" value="Znf_C2H2_sf"/>
</dbReference>
<dbReference type="PANTHER" id="PTHR24403:SF67">
    <property type="entry name" value="FI01116P-RELATED"/>
    <property type="match status" value="1"/>
</dbReference>
<protein>
    <recommendedName>
        <fullName evidence="7">C2H2-type domain-containing protein</fullName>
    </recommendedName>
</protein>
<evidence type="ECO:0000313" key="8">
    <source>
        <dbReference type="EMBL" id="KAJ3838715.1"/>
    </source>
</evidence>
<dbReference type="PROSITE" id="PS50157">
    <property type="entry name" value="ZINC_FINGER_C2H2_2"/>
    <property type="match status" value="1"/>
</dbReference>
<evidence type="ECO:0000259" key="7">
    <source>
        <dbReference type="PROSITE" id="PS50157"/>
    </source>
</evidence>
<comment type="caution">
    <text evidence="8">The sequence shown here is derived from an EMBL/GenBank/DDBJ whole genome shotgun (WGS) entry which is preliminary data.</text>
</comment>
<dbReference type="GO" id="GO:0008270">
    <property type="term" value="F:zinc ion binding"/>
    <property type="evidence" value="ECO:0007669"/>
    <property type="project" value="UniProtKB-KW"/>
</dbReference>
<feature type="domain" description="C2H2-type" evidence="7">
    <location>
        <begin position="51"/>
        <end position="81"/>
    </location>
</feature>
<dbReference type="EMBL" id="MU806167">
    <property type="protein sequence ID" value="KAJ3838715.1"/>
    <property type="molecule type" value="Genomic_DNA"/>
</dbReference>
<evidence type="ECO:0000256" key="3">
    <source>
        <dbReference type="ARBA" id="ARBA00022771"/>
    </source>
</evidence>
<dbReference type="GO" id="GO:0005634">
    <property type="term" value="C:nucleus"/>
    <property type="evidence" value="ECO:0007669"/>
    <property type="project" value="TreeGrafter"/>
</dbReference>
<evidence type="ECO:0000256" key="6">
    <source>
        <dbReference type="SAM" id="MobiDB-lite"/>
    </source>
</evidence>
<reference evidence="8" key="1">
    <citation type="submission" date="2022-08" db="EMBL/GenBank/DDBJ databases">
        <authorList>
            <consortium name="DOE Joint Genome Institute"/>
            <person name="Min B."/>
            <person name="Riley R."/>
            <person name="Sierra-Patev S."/>
            <person name="Naranjo-Ortiz M."/>
            <person name="Looney B."/>
            <person name="Konkel Z."/>
            <person name="Slot J.C."/>
            <person name="Sakamoto Y."/>
            <person name="Steenwyk J.L."/>
            <person name="Rokas A."/>
            <person name="Carro J."/>
            <person name="Camarero S."/>
            <person name="Ferreira P."/>
            <person name="Molpeceres G."/>
            <person name="Ruiz-Duenas F.J."/>
            <person name="Serrano A."/>
            <person name="Henrissat B."/>
            <person name="Drula E."/>
            <person name="Hughes K.W."/>
            <person name="Mata J.L."/>
            <person name="Ishikawa N.K."/>
            <person name="Vargas-Isla R."/>
            <person name="Ushijima S."/>
            <person name="Smith C.A."/>
            <person name="Ahrendt S."/>
            <person name="Andreopoulos W."/>
            <person name="He G."/>
            <person name="Labutti K."/>
            <person name="Lipzen A."/>
            <person name="Ng V."/>
            <person name="Sandor L."/>
            <person name="Barry K."/>
            <person name="Martinez A.T."/>
            <person name="Xiao Y."/>
            <person name="Gibbons J.G."/>
            <person name="Terashima K."/>
            <person name="Hibbett D.S."/>
            <person name="Grigoriev I.V."/>
        </authorList>
    </citation>
    <scope>NUCLEOTIDE SEQUENCE</scope>
    <source>
        <strain evidence="8">TFB9207</strain>
    </source>
</reference>
<evidence type="ECO:0000256" key="1">
    <source>
        <dbReference type="ARBA" id="ARBA00022723"/>
    </source>
</evidence>
<dbReference type="InterPro" id="IPR013087">
    <property type="entry name" value="Znf_C2H2_type"/>
</dbReference>